<dbReference type="Proteomes" id="UP000198975">
    <property type="component" value="Unassembled WGS sequence"/>
</dbReference>
<accession>A0A1C4CY00</accession>
<proteinExistence type="predicted"/>
<evidence type="ECO:0000313" key="1">
    <source>
        <dbReference type="EMBL" id="SCC24084.1"/>
    </source>
</evidence>
<gene>
    <name evidence="1" type="ORF">GA0061071_109110</name>
</gene>
<dbReference type="EMBL" id="FMAY01000009">
    <property type="protein sequence ID" value="SCC24084.1"/>
    <property type="molecule type" value="Genomic_DNA"/>
</dbReference>
<keyword evidence="2" id="KW-1185">Reference proteome</keyword>
<dbReference type="RefSeq" id="WP_061495616.1">
    <property type="nucleotide sequence ID" value="NZ_CP115659.1"/>
</dbReference>
<protein>
    <submittedName>
        <fullName evidence="1">Uncharacterized protein</fullName>
    </submittedName>
</protein>
<evidence type="ECO:0000313" key="2">
    <source>
        <dbReference type="Proteomes" id="UP000198975"/>
    </source>
</evidence>
<dbReference type="AlphaFoldDB" id="A0A1C4CY00"/>
<name>A0A1C4CY00_9ENTR</name>
<reference evidence="2" key="1">
    <citation type="submission" date="2016-08" db="EMBL/GenBank/DDBJ databases">
        <authorList>
            <person name="Varghese N."/>
            <person name="Submissions Spin"/>
        </authorList>
    </citation>
    <scope>NUCLEOTIDE SEQUENCE [LARGE SCALE GENOMIC DNA]</scope>
    <source>
        <strain evidence="2">REICA_082</strain>
    </source>
</reference>
<dbReference type="OrthoDB" id="6564230at2"/>
<sequence>MTKNVVVIRAGGKVENVTVEDNAKSVTFKNEQSSFLEIPIESWDLDGETFLVARFSDLVTSQETEQAIRQFYS</sequence>
<organism evidence="1 2">
    <name type="scientific">Kosakonia oryzendophytica</name>
    <dbReference type="NCBI Taxonomy" id="1005665"/>
    <lineage>
        <taxon>Bacteria</taxon>
        <taxon>Pseudomonadati</taxon>
        <taxon>Pseudomonadota</taxon>
        <taxon>Gammaproteobacteria</taxon>
        <taxon>Enterobacterales</taxon>
        <taxon>Enterobacteriaceae</taxon>
        <taxon>Kosakonia</taxon>
    </lineage>
</organism>